<gene>
    <name evidence="1" type="ORF">DFA_08846</name>
</gene>
<dbReference type="GeneID" id="14869770"/>
<dbReference type="Proteomes" id="UP000007797">
    <property type="component" value="Unassembled WGS sequence"/>
</dbReference>
<accession>F4Q4J6</accession>
<sequence>MFTSALKSSWGRYKVLLETAPFATKCLTAAGKLIFESFVVYD</sequence>
<evidence type="ECO:0000313" key="2">
    <source>
        <dbReference type="Proteomes" id="UP000007797"/>
    </source>
</evidence>
<reference evidence="2" key="1">
    <citation type="journal article" date="2011" name="Genome Res.">
        <title>Phylogeny-wide analysis of social amoeba genomes highlights ancient origins for complex intercellular communication.</title>
        <authorList>
            <person name="Heidel A.J."/>
            <person name="Lawal H.M."/>
            <person name="Felder M."/>
            <person name="Schilde C."/>
            <person name="Helps N.R."/>
            <person name="Tunggal B."/>
            <person name="Rivero F."/>
            <person name="John U."/>
            <person name="Schleicher M."/>
            <person name="Eichinger L."/>
            <person name="Platzer M."/>
            <person name="Noegel A.A."/>
            <person name="Schaap P."/>
            <person name="Gloeckner G."/>
        </authorList>
    </citation>
    <scope>NUCLEOTIDE SEQUENCE [LARGE SCALE GENOMIC DNA]</scope>
    <source>
        <strain evidence="2">SH3</strain>
    </source>
</reference>
<dbReference type="AlphaFoldDB" id="F4Q4J6"/>
<name>F4Q4J6_CACFS</name>
<keyword evidence="2" id="KW-1185">Reference proteome</keyword>
<proteinExistence type="predicted"/>
<dbReference type="KEGG" id="dfa:DFA_08846"/>
<protein>
    <submittedName>
        <fullName evidence="1">Uncharacterized protein</fullName>
    </submittedName>
</protein>
<evidence type="ECO:0000313" key="1">
    <source>
        <dbReference type="EMBL" id="EGG17845.1"/>
    </source>
</evidence>
<dbReference type="RefSeq" id="XP_004356329.1">
    <property type="nucleotide sequence ID" value="XM_004356276.1"/>
</dbReference>
<organism evidence="1 2">
    <name type="scientific">Cavenderia fasciculata</name>
    <name type="common">Slime mold</name>
    <name type="synonym">Dictyostelium fasciculatum</name>
    <dbReference type="NCBI Taxonomy" id="261658"/>
    <lineage>
        <taxon>Eukaryota</taxon>
        <taxon>Amoebozoa</taxon>
        <taxon>Evosea</taxon>
        <taxon>Eumycetozoa</taxon>
        <taxon>Dictyostelia</taxon>
        <taxon>Acytosteliales</taxon>
        <taxon>Cavenderiaceae</taxon>
        <taxon>Cavenderia</taxon>
    </lineage>
</organism>
<dbReference type="EMBL" id="GL883021">
    <property type="protein sequence ID" value="EGG17845.1"/>
    <property type="molecule type" value="Genomic_DNA"/>
</dbReference>